<keyword evidence="3" id="KW-1185">Reference proteome</keyword>
<evidence type="ECO:0000313" key="3">
    <source>
        <dbReference type="Proteomes" id="UP001164746"/>
    </source>
</evidence>
<name>A0ABY7G3B2_MYAAR</name>
<feature type="compositionally biased region" description="Basic residues" evidence="1">
    <location>
        <begin position="1"/>
        <end position="19"/>
    </location>
</feature>
<feature type="compositionally biased region" description="Basic and acidic residues" evidence="1">
    <location>
        <begin position="161"/>
        <end position="186"/>
    </location>
</feature>
<dbReference type="EMBL" id="CP111027">
    <property type="protein sequence ID" value="WAR28957.1"/>
    <property type="molecule type" value="Genomic_DNA"/>
</dbReference>
<evidence type="ECO:0000256" key="1">
    <source>
        <dbReference type="SAM" id="MobiDB-lite"/>
    </source>
</evidence>
<feature type="region of interest" description="Disordered" evidence="1">
    <location>
        <begin position="1"/>
        <end position="186"/>
    </location>
</feature>
<protein>
    <submittedName>
        <fullName evidence="2">Uncharacterized protein</fullName>
    </submittedName>
</protein>
<feature type="compositionally biased region" description="Basic and acidic residues" evidence="1">
    <location>
        <begin position="54"/>
        <end position="71"/>
    </location>
</feature>
<gene>
    <name evidence="2" type="ORF">MAR_002525</name>
</gene>
<proteinExistence type="predicted"/>
<evidence type="ECO:0000313" key="2">
    <source>
        <dbReference type="EMBL" id="WAR28957.1"/>
    </source>
</evidence>
<sequence>MGNMLSRKRKSRGNNKCKARCNGMNDNNNRTNNDEDETPGEENADQAINSVGGIDERSTKKSTEIIDDSKFHYHRNTQTTPAHISEDQRKESSVNDTCNHEDLKNTESKTVDKTEKDQFRKESDFLDSHADENNRANNDDDETEMKVQFSEEDNANRSVSKHIDTHSDEGNRTHNDDDETKLKVQLPEKDIVDRSISRFCEIDTH</sequence>
<accession>A0ABY7G3B2</accession>
<feature type="compositionally biased region" description="Basic and acidic residues" evidence="1">
    <location>
        <begin position="84"/>
        <end position="138"/>
    </location>
</feature>
<feature type="non-terminal residue" evidence="2">
    <location>
        <position position="1"/>
    </location>
</feature>
<organism evidence="2 3">
    <name type="scientific">Mya arenaria</name>
    <name type="common">Soft-shell clam</name>
    <dbReference type="NCBI Taxonomy" id="6604"/>
    <lineage>
        <taxon>Eukaryota</taxon>
        <taxon>Metazoa</taxon>
        <taxon>Spiralia</taxon>
        <taxon>Lophotrochozoa</taxon>
        <taxon>Mollusca</taxon>
        <taxon>Bivalvia</taxon>
        <taxon>Autobranchia</taxon>
        <taxon>Heteroconchia</taxon>
        <taxon>Euheterodonta</taxon>
        <taxon>Imparidentia</taxon>
        <taxon>Neoheterodontei</taxon>
        <taxon>Myida</taxon>
        <taxon>Myoidea</taxon>
        <taxon>Myidae</taxon>
        <taxon>Mya</taxon>
    </lineage>
</organism>
<dbReference type="Proteomes" id="UP001164746">
    <property type="component" value="Chromosome 16"/>
</dbReference>
<reference evidence="2" key="1">
    <citation type="submission" date="2022-11" db="EMBL/GenBank/DDBJ databases">
        <title>Centuries of genome instability and evolution in soft-shell clam transmissible cancer (bioRxiv).</title>
        <authorList>
            <person name="Hart S.F.M."/>
            <person name="Yonemitsu M.A."/>
            <person name="Giersch R.M."/>
            <person name="Beal B.F."/>
            <person name="Arriagada G."/>
            <person name="Davis B.W."/>
            <person name="Ostrander E.A."/>
            <person name="Goff S.P."/>
            <person name="Metzger M.J."/>
        </authorList>
    </citation>
    <scope>NUCLEOTIDE SEQUENCE</scope>
    <source>
        <strain evidence="2">MELC-2E11</strain>
        <tissue evidence="2">Siphon/mantle</tissue>
    </source>
</reference>
<feature type="compositionally biased region" description="Acidic residues" evidence="1">
    <location>
        <begin position="34"/>
        <end position="44"/>
    </location>
</feature>